<proteinExistence type="predicted"/>
<dbReference type="Proteomes" id="UP000050525">
    <property type="component" value="Unassembled WGS sequence"/>
</dbReference>
<organism evidence="1 2">
    <name type="scientific">Alligator mississippiensis</name>
    <name type="common">American alligator</name>
    <dbReference type="NCBI Taxonomy" id="8496"/>
    <lineage>
        <taxon>Eukaryota</taxon>
        <taxon>Metazoa</taxon>
        <taxon>Chordata</taxon>
        <taxon>Craniata</taxon>
        <taxon>Vertebrata</taxon>
        <taxon>Euteleostomi</taxon>
        <taxon>Archelosauria</taxon>
        <taxon>Archosauria</taxon>
        <taxon>Crocodylia</taxon>
        <taxon>Alligatoridae</taxon>
        <taxon>Alligatorinae</taxon>
        <taxon>Alligator</taxon>
    </lineage>
</organism>
<protein>
    <submittedName>
        <fullName evidence="1">Uncharacterized protein</fullName>
    </submittedName>
</protein>
<evidence type="ECO:0000313" key="1">
    <source>
        <dbReference type="EMBL" id="KYO45849.1"/>
    </source>
</evidence>
<accession>A0A151PA95</accession>
<dbReference type="EMBL" id="AKHW03000533">
    <property type="protein sequence ID" value="KYO45849.1"/>
    <property type="molecule type" value="Genomic_DNA"/>
</dbReference>
<comment type="caution">
    <text evidence="1">The sequence shown here is derived from an EMBL/GenBank/DDBJ whole genome shotgun (WGS) entry which is preliminary data.</text>
</comment>
<gene>
    <name evidence="1" type="ORF">Y1Q_0021484</name>
</gene>
<dbReference type="AlphaFoldDB" id="A0A151PA95"/>
<keyword evidence="2" id="KW-1185">Reference proteome</keyword>
<sequence length="72" mass="8111">MHWATFMDISTLLAHHIRCQNISIWLPLTPEKQVAIAIMKLATPSIFCYIANQLAMGKSTVRDVIQEVCLAI</sequence>
<evidence type="ECO:0000313" key="2">
    <source>
        <dbReference type="Proteomes" id="UP000050525"/>
    </source>
</evidence>
<reference evidence="1 2" key="1">
    <citation type="journal article" date="2012" name="Genome Biol.">
        <title>Sequencing three crocodilian genomes to illuminate the evolution of archosaurs and amniotes.</title>
        <authorList>
            <person name="St John J.A."/>
            <person name="Braun E.L."/>
            <person name="Isberg S.R."/>
            <person name="Miles L.G."/>
            <person name="Chong A.Y."/>
            <person name="Gongora J."/>
            <person name="Dalzell P."/>
            <person name="Moran C."/>
            <person name="Bed'hom B."/>
            <person name="Abzhanov A."/>
            <person name="Burgess S.C."/>
            <person name="Cooksey A.M."/>
            <person name="Castoe T.A."/>
            <person name="Crawford N.G."/>
            <person name="Densmore L.D."/>
            <person name="Drew J.C."/>
            <person name="Edwards S.V."/>
            <person name="Faircloth B.C."/>
            <person name="Fujita M.K."/>
            <person name="Greenwold M.J."/>
            <person name="Hoffmann F.G."/>
            <person name="Howard J.M."/>
            <person name="Iguchi T."/>
            <person name="Janes D.E."/>
            <person name="Khan S.Y."/>
            <person name="Kohno S."/>
            <person name="de Koning A.J."/>
            <person name="Lance S.L."/>
            <person name="McCarthy F.M."/>
            <person name="McCormack J.E."/>
            <person name="Merchant M.E."/>
            <person name="Peterson D.G."/>
            <person name="Pollock D.D."/>
            <person name="Pourmand N."/>
            <person name="Raney B.J."/>
            <person name="Roessler K.A."/>
            <person name="Sanford J.R."/>
            <person name="Sawyer R.H."/>
            <person name="Schmidt C.J."/>
            <person name="Triplett E.W."/>
            <person name="Tuberville T.D."/>
            <person name="Venegas-Anaya M."/>
            <person name="Howard J.T."/>
            <person name="Jarvis E.D."/>
            <person name="Guillette L.J.Jr."/>
            <person name="Glenn T.C."/>
            <person name="Green R.E."/>
            <person name="Ray D.A."/>
        </authorList>
    </citation>
    <scope>NUCLEOTIDE SEQUENCE [LARGE SCALE GENOMIC DNA]</scope>
    <source>
        <strain evidence="1">KSC_2009_1</strain>
    </source>
</reference>
<name>A0A151PA95_ALLMI</name>